<dbReference type="EMBL" id="FWZT01000030">
    <property type="protein sequence ID" value="SMF76224.1"/>
    <property type="molecule type" value="Genomic_DNA"/>
</dbReference>
<dbReference type="AlphaFoldDB" id="A0A1Y6CMH1"/>
<evidence type="ECO:0000256" key="1">
    <source>
        <dbReference type="SAM" id="Phobius"/>
    </source>
</evidence>
<feature type="transmembrane region" description="Helical" evidence="1">
    <location>
        <begin position="60"/>
        <end position="80"/>
    </location>
</feature>
<keyword evidence="1" id="KW-0472">Membrane</keyword>
<sequence>MLHSQSLKELHRQVDLFAQDQRYKSWFCKTVNHVFVNPLAAGVIGIFALVYGALRLSAPNGLPSLIPMGLVFLSLIPPYTKLGRGFIGVLPFSYFSVQRFILMAGFAFDLIYYTPNALSHTITPPLCISLIWSTGLSHSWARAIERNSLETAFFATVYGYTYQFIAMDFGVLALTLFFGLGLSFLLQFGFKLGFYVMHHQDSQASRDPNRVKSLEALIRSLAHSLGGFTMTIDLIAFRNLNSPDLPQELKEEWQDIQRSIQELNAVVRDIRTIQKISAGESEVQKEHVSLHEVFEDLYELFSPRALRKNLSIHSNISSASNSWVWANKQVLVENICSALIAKLIERSREWDNLIINAYNSESESALCLTTEECAPDDSGIKAFLQEDVERPGLENTGGILYLSIVDIFARQVGGHFFVISPQDGSRTFAYVLIFQNINQIELKKLKRQAS</sequence>
<gene>
    <name evidence="2" type="ORF">SAMN06296036_13011</name>
</gene>
<dbReference type="GO" id="GO:0016301">
    <property type="term" value="F:kinase activity"/>
    <property type="evidence" value="ECO:0007669"/>
    <property type="project" value="UniProtKB-KW"/>
</dbReference>
<keyword evidence="3" id="KW-1185">Reference proteome</keyword>
<feature type="transmembrane region" description="Helical" evidence="1">
    <location>
        <begin position="92"/>
        <end position="112"/>
    </location>
</feature>
<dbReference type="InterPro" id="IPR036890">
    <property type="entry name" value="HATPase_C_sf"/>
</dbReference>
<dbReference type="Gene3D" id="3.30.565.10">
    <property type="entry name" value="Histidine kinase-like ATPase, C-terminal domain"/>
    <property type="match status" value="1"/>
</dbReference>
<feature type="transmembrane region" description="Helical" evidence="1">
    <location>
        <begin position="171"/>
        <end position="196"/>
    </location>
</feature>
<dbReference type="Proteomes" id="UP000192907">
    <property type="component" value="Unassembled WGS sequence"/>
</dbReference>
<accession>A0A1Y6CMH1</accession>
<reference evidence="3" key="1">
    <citation type="submission" date="2017-04" db="EMBL/GenBank/DDBJ databases">
        <authorList>
            <person name="Varghese N."/>
            <person name="Submissions S."/>
        </authorList>
    </citation>
    <scope>NUCLEOTIDE SEQUENCE [LARGE SCALE GENOMIC DNA]</scope>
    <source>
        <strain evidence="3">RKEM611</strain>
    </source>
</reference>
<feature type="transmembrane region" description="Helical" evidence="1">
    <location>
        <begin position="34"/>
        <end position="54"/>
    </location>
</feature>
<keyword evidence="1" id="KW-1133">Transmembrane helix</keyword>
<evidence type="ECO:0000313" key="2">
    <source>
        <dbReference type="EMBL" id="SMF76224.1"/>
    </source>
</evidence>
<keyword evidence="2" id="KW-0418">Kinase</keyword>
<protein>
    <submittedName>
        <fullName evidence="2">Signal transduction histidine kinase</fullName>
    </submittedName>
</protein>
<dbReference type="STRING" id="1513793.SAMN06296036_13011"/>
<dbReference type="RefSeq" id="WP_132325032.1">
    <property type="nucleotide sequence ID" value="NZ_FWZT01000030.1"/>
</dbReference>
<name>A0A1Y6CMH1_9BACT</name>
<keyword evidence="2" id="KW-0808">Transferase</keyword>
<organism evidence="2 3">
    <name type="scientific">Pseudobacteriovorax antillogorgiicola</name>
    <dbReference type="NCBI Taxonomy" id="1513793"/>
    <lineage>
        <taxon>Bacteria</taxon>
        <taxon>Pseudomonadati</taxon>
        <taxon>Bdellovibrionota</taxon>
        <taxon>Oligoflexia</taxon>
        <taxon>Oligoflexales</taxon>
        <taxon>Pseudobacteriovoracaceae</taxon>
        <taxon>Pseudobacteriovorax</taxon>
    </lineage>
</organism>
<proteinExistence type="predicted"/>
<evidence type="ECO:0000313" key="3">
    <source>
        <dbReference type="Proteomes" id="UP000192907"/>
    </source>
</evidence>
<keyword evidence="1" id="KW-0812">Transmembrane</keyword>